<reference evidence="3 4" key="1">
    <citation type="submission" date="2018-09" db="EMBL/GenBank/DDBJ databases">
        <authorList>
            <person name="Zhu H."/>
        </authorList>
    </citation>
    <scope>NUCLEOTIDE SEQUENCE [LARGE SCALE GENOMIC DNA]</scope>
    <source>
        <strain evidence="3 4">K1W22B-8</strain>
    </source>
</reference>
<dbReference type="SUPFAM" id="SSF54637">
    <property type="entry name" value="Thioesterase/thiol ester dehydrase-isomerase"/>
    <property type="match status" value="1"/>
</dbReference>
<dbReference type="InterPro" id="IPR029069">
    <property type="entry name" value="HotDog_dom_sf"/>
</dbReference>
<evidence type="ECO:0000259" key="2">
    <source>
        <dbReference type="Pfam" id="PF03061"/>
    </source>
</evidence>
<feature type="domain" description="Thioesterase" evidence="2">
    <location>
        <begin position="48"/>
        <end position="122"/>
    </location>
</feature>
<dbReference type="InterPro" id="IPR003736">
    <property type="entry name" value="PAAI_dom"/>
</dbReference>
<dbReference type="PANTHER" id="PTHR43240">
    <property type="entry name" value="1,4-DIHYDROXY-2-NAPHTHOYL-COA THIOESTERASE 1"/>
    <property type="match status" value="1"/>
</dbReference>
<accession>A0A418WUL8</accession>
<organism evidence="3 4">
    <name type="scientific">Oleomonas cavernae</name>
    <dbReference type="NCBI Taxonomy" id="2320859"/>
    <lineage>
        <taxon>Bacteria</taxon>
        <taxon>Pseudomonadati</taxon>
        <taxon>Pseudomonadota</taxon>
        <taxon>Alphaproteobacteria</taxon>
        <taxon>Acetobacterales</taxon>
        <taxon>Acetobacteraceae</taxon>
        <taxon>Oleomonas</taxon>
    </lineage>
</organism>
<protein>
    <submittedName>
        <fullName evidence="3">PaaI family thioesterase</fullName>
    </submittedName>
</protein>
<dbReference type="InterPro" id="IPR006683">
    <property type="entry name" value="Thioestr_dom"/>
</dbReference>
<dbReference type="GO" id="GO:0061522">
    <property type="term" value="F:1,4-dihydroxy-2-naphthoyl-CoA thioesterase activity"/>
    <property type="evidence" value="ECO:0007669"/>
    <property type="project" value="TreeGrafter"/>
</dbReference>
<dbReference type="PANTHER" id="PTHR43240:SF7">
    <property type="entry name" value="BLR7284 PROTEIN"/>
    <property type="match status" value="1"/>
</dbReference>
<evidence type="ECO:0000313" key="3">
    <source>
        <dbReference type="EMBL" id="RJF94948.1"/>
    </source>
</evidence>
<dbReference type="EMBL" id="QYUK01000008">
    <property type="protein sequence ID" value="RJF94948.1"/>
    <property type="molecule type" value="Genomic_DNA"/>
</dbReference>
<dbReference type="CDD" id="cd03443">
    <property type="entry name" value="PaaI_thioesterase"/>
    <property type="match status" value="1"/>
</dbReference>
<evidence type="ECO:0000313" key="4">
    <source>
        <dbReference type="Proteomes" id="UP000284605"/>
    </source>
</evidence>
<gene>
    <name evidence="3" type="ORF">D3874_02595</name>
</gene>
<dbReference type="GO" id="GO:0005829">
    <property type="term" value="C:cytosol"/>
    <property type="evidence" value="ECO:0007669"/>
    <property type="project" value="TreeGrafter"/>
</dbReference>
<keyword evidence="4" id="KW-1185">Reference proteome</keyword>
<dbReference type="OrthoDB" id="9813158at2"/>
<dbReference type="NCBIfam" id="TIGR00369">
    <property type="entry name" value="unchar_dom_1"/>
    <property type="match status" value="1"/>
</dbReference>
<dbReference type="AlphaFoldDB" id="A0A418WUL8"/>
<name>A0A418WUL8_9PROT</name>
<dbReference type="Pfam" id="PF03061">
    <property type="entry name" value="4HBT"/>
    <property type="match status" value="1"/>
</dbReference>
<sequence>MIGDNKDMLLSTIPFSVATGMEVVEVGPARARIRLPWRADLVGNPNTGVLHGGIITALIDNACGCAVICALPAMTSIATLDLRIDYLRPATPGEAVIVDAECYRLTRNIAFIRALAHHGDRDDAIAHSVSTFMLGANRAPAKDLDRKDHGHGA</sequence>
<dbReference type="Proteomes" id="UP000284605">
    <property type="component" value="Unassembled WGS sequence"/>
</dbReference>
<proteinExistence type="predicted"/>
<evidence type="ECO:0000256" key="1">
    <source>
        <dbReference type="ARBA" id="ARBA00022801"/>
    </source>
</evidence>
<keyword evidence="1" id="KW-0378">Hydrolase</keyword>
<comment type="caution">
    <text evidence="3">The sequence shown here is derived from an EMBL/GenBank/DDBJ whole genome shotgun (WGS) entry which is preliminary data.</text>
</comment>
<dbReference type="Gene3D" id="3.10.129.10">
    <property type="entry name" value="Hotdog Thioesterase"/>
    <property type="match status" value="1"/>
</dbReference>